<evidence type="ECO:0000313" key="3">
    <source>
        <dbReference type="Proteomes" id="UP000002195"/>
    </source>
</evidence>
<dbReference type="FunCoup" id="Q551M9">
    <property type="interactions" value="744"/>
</dbReference>
<dbReference type="KEGG" id="ddi:DDB_G0276537"/>
<evidence type="ECO:0000313" key="2">
    <source>
        <dbReference type="EMBL" id="EAL69222.1"/>
    </source>
</evidence>
<reference evidence="2 3" key="1">
    <citation type="journal article" date="2005" name="Nature">
        <title>The genome of the social amoeba Dictyostelium discoideum.</title>
        <authorList>
            <consortium name="The Dictyostelium discoideum Sequencing Consortium"/>
            <person name="Eichinger L."/>
            <person name="Pachebat J.A."/>
            <person name="Glockner G."/>
            <person name="Rajandream M.A."/>
            <person name="Sucgang R."/>
            <person name="Berriman M."/>
            <person name="Song J."/>
            <person name="Olsen R."/>
            <person name="Szafranski K."/>
            <person name="Xu Q."/>
            <person name="Tunggal B."/>
            <person name="Kummerfeld S."/>
            <person name="Madera M."/>
            <person name="Konfortov B.A."/>
            <person name="Rivero F."/>
            <person name="Bankier A.T."/>
            <person name="Lehmann R."/>
            <person name="Hamlin N."/>
            <person name="Davies R."/>
            <person name="Gaudet P."/>
            <person name="Fey P."/>
            <person name="Pilcher K."/>
            <person name="Chen G."/>
            <person name="Saunders D."/>
            <person name="Sodergren E."/>
            <person name="Davis P."/>
            <person name="Kerhornou A."/>
            <person name="Nie X."/>
            <person name="Hall N."/>
            <person name="Anjard C."/>
            <person name="Hemphill L."/>
            <person name="Bason N."/>
            <person name="Farbrother P."/>
            <person name="Desany B."/>
            <person name="Just E."/>
            <person name="Morio T."/>
            <person name="Rost R."/>
            <person name="Churcher C."/>
            <person name="Cooper J."/>
            <person name="Haydock S."/>
            <person name="van Driessche N."/>
            <person name="Cronin A."/>
            <person name="Goodhead I."/>
            <person name="Muzny D."/>
            <person name="Mourier T."/>
            <person name="Pain A."/>
            <person name="Lu M."/>
            <person name="Harper D."/>
            <person name="Lindsay R."/>
            <person name="Hauser H."/>
            <person name="James K."/>
            <person name="Quiles M."/>
            <person name="Madan Babu M."/>
            <person name="Saito T."/>
            <person name="Buchrieser C."/>
            <person name="Wardroper A."/>
            <person name="Felder M."/>
            <person name="Thangavelu M."/>
            <person name="Johnson D."/>
            <person name="Knights A."/>
            <person name="Loulseged H."/>
            <person name="Mungall K."/>
            <person name="Oliver K."/>
            <person name="Price C."/>
            <person name="Quail M.A."/>
            <person name="Urushihara H."/>
            <person name="Hernandez J."/>
            <person name="Rabbinowitsch E."/>
            <person name="Steffen D."/>
            <person name="Sanders M."/>
            <person name="Ma J."/>
            <person name="Kohara Y."/>
            <person name="Sharp S."/>
            <person name="Simmonds M."/>
            <person name="Spiegler S."/>
            <person name="Tivey A."/>
            <person name="Sugano S."/>
            <person name="White B."/>
            <person name="Walker D."/>
            <person name="Woodward J."/>
            <person name="Winckler T."/>
            <person name="Tanaka Y."/>
            <person name="Shaulsky G."/>
            <person name="Schleicher M."/>
            <person name="Weinstock G."/>
            <person name="Rosenthal A."/>
            <person name="Cox E.C."/>
            <person name="Chisholm R.L."/>
            <person name="Gibbs R."/>
            <person name="Loomis W.F."/>
            <person name="Platzer M."/>
            <person name="Kay R.R."/>
            <person name="Williams J."/>
            <person name="Dear P.H."/>
            <person name="Noegel A.A."/>
            <person name="Barrell B."/>
            <person name="Kuspa A."/>
        </authorList>
    </citation>
    <scope>NUCLEOTIDE SEQUENCE [LARGE SCALE GENOMIC DNA]</scope>
    <source>
        <strain evidence="2 3">AX4</strain>
    </source>
</reference>
<dbReference type="PaxDb" id="44689-DDB0217800"/>
<feature type="region of interest" description="Disordered" evidence="1">
    <location>
        <begin position="57"/>
        <end position="83"/>
    </location>
</feature>
<name>Q551M9_DICDI</name>
<dbReference type="eggNOG" id="ENOG502RIKN">
    <property type="taxonomic scope" value="Eukaryota"/>
</dbReference>
<dbReference type="InParanoid" id="Q551M9"/>
<dbReference type="AlphaFoldDB" id="Q551M9"/>
<dbReference type="dictyBase" id="DDB_G0276537"/>
<gene>
    <name evidence="2" type="ORF">DDB_G0276537</name>
</gene>
<dbReference type="EMBL" id="AAFI02000015">
    <property type="protein sequence ID" value="EAL69222.1"/>
    <property type="molecule type" value="Genomic_DNA"/>
</dbReference>
<keyword evidence="3" id="KW-1185">Reference proteome</keyword>
<dbReference type="OMA" id="MCLIDSI"/>
<protein>
    <submittedName>
        <fullName evidence="2">Uncharacterized protein</fullName>
    </submittedName>
</protein>
<sequence length="115" mass="13649">MTIFKKGIEKIQKSNKNIIIRSYSKSRYEEIVKLREGYSSAQVEENDLSKEIMDRIKDRRKQQPNYRDDINDDSTVYSSRKDEQFKEQSHLIINGRKVSCDIPKDQVEVVSLKDY</sequence>
<dbReference type="HOGENOM" id="CLU_2113555_0_0_1"/>
<comment type="caution">
    <text evidence="2">The sequence shown here is derived from an EMBL/GenBank/DDBJ whole genome shotgun (WGS) entry which is preliminary data.</text>
</comment>
<organism evidence="2 3">
    <name type="scientific">Dictyostelium discoideum</name>
    <name type="common">Social amoeba</name>
    <dbReference type="NCBI Taxonomy" id="44689"/>
    <lineage>
        <taxon>Eukaryota</taxon>
        <taxon>Amoebozoa</taxon>
        <taxon>Evosea</taxon>
        <taxon>Eumycetozoa</taxon>
        <taxon>Dictyostelia</taxon>
        <taxon>Dictyosteliales</taxon>
        <taxon>Dictyosteliaceae</taxon>
        <taxon>Dictyostelium</taxon>
    </lineage>
</organism>
<dbReference type="Proteomes" id="UP000002195">
    <property type="component" value="Unassembled WGS sequence"/>
</dbReference>
<evidence type="ECO:0000256" key="1">
    <source>
        <dbReference type="SAM" id="MobiDB-lite"/>
    </source>
</evidence>
<accession>Q551M9</accession>
<dbReference type="VEuPathDB" id="AmoebaDB:DDB_G0276537"/>
<dbReference type="GeneID" id="8620494"/>
<proteinExistence type="predicted"/>
<dbReference type="RefSeq" id="XP_643090.1">
    <property type="nucleotide sequence ID" value="XM_637998.1"/>
</dbReference>